<organism evidence="10">
    <name type="scientific">Picea sitchensis</name>
    <name type="common">Sitka spruce</name>
    <name type="synonym">Pinus sitchensis</name>
    <dbReference type="NCBI Taxonomy" id="3332"/>
    <lineage>
        <taxon>Eukaryota</taxon>
        <taxon>Viridiplantae</taxon>
        <taxon>Streptophyta</taxon>
        <taxon>Embryophyta</taxon>
        <taxon>Tracheophyta</taxon>
        <taxon>Spermatophyta</taxon>
        <taxon>Pinopsida</taxon>
        <taxon>Pinidae</taxon>
        <taxon>Conifers I</taxon>
        <taxon>Pinales</taxon>
        <taxon>Pinaceae</taxon>
        <taxon>Picea</taxon>
    </lineage>
</organism>
<dbReference type="CDD" id="cd16987">
    <property type="entry name" value="ANTH_N_AP180_plant"/>
    <property type="match status" value="1"/>
</dbReference>
<dbReference type="GO" id="GO:0005546">
    <property type="term" value="F:phosphatidylinositol-4,5-bisphosphate binding"/>
    <property type="evidence" value="ECO:0007669"/>
    <property type="project" value="TreeGrafter"/>
</dbReference>
<evidence type="ECO:0000256" key="4">
    <source>
        <dbReference type="ARBA" id="ARBA00022583"/>
    </source>
</evidence>
<dbReference type="GO" id="GO:0006900">
    <property type="term" value="P:vesicle budding from membrane"/>
    <property type="evidence" value="ECO:0007669"/>
    <property type="project" value="TreeGrafter"/>
</dbReference>
<evidence type="ECO:0000256" key="7">
    <source>
        <dbReference type="ARBA" id="ARBA00023176"/>
    </source>
</evidence>
<dbReference type="GO" id="GO:0072583">
    <property type="term" value="P:clathrin-dependent endocytosis"/>
    <property type="evidence" value="ECO:0007669"/>
    <property type="project" value="InterPro"/>
</dbReference>
<evidence type="ECO:0000259" key="9">
    <source>
        <dbReference type="PROSITE" id="PS50942"/>
    </source>
</evidence>
<dbReference type="SUPFAM" id="SSF48464">
    <property type="entry name" value="ENTH/VHS domain"/>
    <property type="match status" value="1"/>
</dbReference>
<evidence type="ECO:0000256" key="8">
    <source>
        <dbReference type="ARBA" id="ARBA00023329"/>
    </source>
</evidence>
<dbReference type="PANTHER" id="PTHR22951:SF76">
    <property type="entry name" value="OS09G0468150 PROTEIN"/>
    <property type="match status" value="1"/>
</dbReference>
<dbReference type="Gene3D" id="1.25.40.90">
    <property type="match status" value="1"/>
</dbReference>
<dbReference type="Pfam" id="PF07651">
    <property type="entry name" value="ANTH"/>
    <property type="match status" value="1"/>
</dbReference>
<keyword evidence="8" id="KW-0968">Cytoplasmic vesicle</keyword>
<keyword evidence="4" id="KW-0254">Endocytosis</keyword>
<feature type="domain" description="ENTH" evidence="9">
    <location>
        <begin position="1"/>
        <end position="89"/>
    </location>
</feature>
<comment type="subcellular location">
    <subcellularLocation>
        <location evidence="1">Cytoplasmic vesicle</location>
        <location evidence="1">Clathrin-coated vesicle</location>
    </subcellularLocation>
    <subcellularLocation>
        <location evidence="2">Golgi apparatus</location>
    </subcellularLocation>
    <subcellularLocation>
        <location evidence="3">Membrane</location>
        <location evidence="3">Clathrin-coated pit</location>
    </subcellularLocation>
</comment>
<evidence type="ECO:0000256" key="5">
    <source>
        <dbReference type="ARBA" id="ARBA00023034"/>
    </source>
</evidence>
<dbReference type="GO" id="GO:0005905">
    <property type="term" value="C:clathrin-coated pit"/>
    <property type="evidence" value="ECO:0007669"/>
    <property type="project" value="UniProtKB-SubCell"/>
</dbReference>
<dbReference type="InterPro" id="IPR008942">
    <property type="entry name" value="ENTH_VHS"/>
</dbReference>
<dbReference type="InterPro" id="IPR045192">
    <property type="entry name" value="AP180-like"/>
</dbReference>
<protein>
    <recommendedName>
        <fullName evidence="9">ENTH domain-containing protein</fullName>
    </recommendedName>
</protein>
<dbReference type="InterPro" id="IPR048050">
    <property type="entry name" value="ANTH_N_plant"/>
</dbReference>
<keyword evidence="7" id="KW-0168">Coated pit</keyword>
<evidence type="ECO:0000256" key="3">
    <source>
        <dbReference type="ARBA" id="ARBA00004600"/>
    </source>
</evidence>
<dbReference type="InterPro" id="IPR013809">
    <property type="entry name" value="ENTH"/>
</dbReference>
<dbReference type="InterPro" id="IPR011417">
    <property type="entry name" value="ANTH_dom"/>
</dbReference>
<proteinExistence type="evidence at transcript level"/>
<evidence type="ECO:0000313" key="10">
    <source>
        <dbReference type="EMBL" id="ABK24813.1"/>
    </source>
</evidence>
<evidence type="ECO:0000256" key="6">
    <source>
        <dbReference type="ARBA" id="ARBA00023136"/>
    </source>
</evidence>
<keyword evidence="5" id="KW-0333">Golgi apparatus</keyword>
<dbReference type="AlphaFoldDB" id="A9NW02"/>
<accession>A9NW02</accession>
<dbReference type="GO" id="GO:0048268">
    <property type="term" value="P:clathrin coat assembly"/>
    <property type="evidence" value="ECO:0007669"/>
    <property type="project" value="InterPro"/>
</dbReference>
<dbReference type="EMBL" id="EF085509">
    <property type="protein sequence ID" value="ABK24813.1"/>
    <property type="molecule type" value="mRNA"/>
</dbReference>
<dbReference type="GO" id="GO:0000149">
    <property type="term" value="F:SNARE binding"/>
    <property type="evidence" value="ECO:0007669"/>
    <property type="project" value="TreeGrafter"/>
</dbReference>
<evidence type="ECO:0000256" key="2">
    <source>
        <dbReference type="ARBA" id="ARBA00004555"/>
    </source>
</evidence>
<sequence>MKRRLRKTRNWAVALKSLVLIHRLLREGDFILQDQLSVDTFTRGRSYLNLAGFKDNSTALTWHLSSWVRCYARYIDQWLCTCRALGEFLDGRSGDRSTSGLVNRELLRELSALGDLLAATCECLQGAPRDGQKSSPVVLEALRMVLVDTWQLREEALVRLEDVRERISVLRPEEAAEFLSAVERLGAQEQAFKVLMMESPHPASLAAWEFAHVTERLRDCLVNVKESLKAASGFKSLIVWKPSEKLIEKRGLNRALSAPEALPISKSFANSKEYKRNSVLPLILL</sequence>
<dbReference type="PANTHER" id="PTHR22951">
    <property type="entry name" value="CLATHRIN ASSEMBLY PROTEIN"/>
    <property type="match status" value="1"/>
</dbReference>
<name>A9NW02_PICSI</name>
<dbReference type="PROSITE" id="PS50942">
    <property type="entry name" value="ENTH"/>
    <property type="match status" value="1"/>
</dbReference>
<keyword evidence="6" id="KW-0472">Membrane</keyword>
<dbReference type="GO" id="GO:0005545">
    <property type="term" value="F:1-phosphatidylinositol binding"/>
    <property type="evidence" value="ECO:0007669"/>
    <property type="project" value="TreeGrafter"/>
</dbReference>
<evidence type="ECO:0000256" key="1">
    <source>
        <dbReference type="ARBA" id="ARBA00004132"/>
    </source>
</evidence>
<dbReference type="GO" id="GO:0030136">
    <property type="term" value="C:clathrin-coated vesicle"/>
    <property type="evidence" value="ECO:0007669"/>
    <property type="project" value="UniProtKB-SubCell"/>
</dbReference>
<dbReference type="GO" id="GO:0032050">
    <property type="term" value="F:clathrin heavy chain binding"/>
    <property type="evidence" value="ECO:0007669"/>
    <property type="project" value="TreeGrafter"/>
</dbReference>
<reference evidence="10" key="1">
    <citation type="journal article" date="2008" name="BMC Genomics">
        <title>A conifer genomics resource of 200,000 spruce (Picea spp.) ESTs and 6,464 high-quality, sequence-finished full-length cDNAs for Sitka spruce (Picea sitchensis).</title>
        <authorList>
            <person name="Ralph S.G."/>
            <person name="Chun H.J."/>
            <person name="Kolosova N."/>
            <person name="Cooper D."/>
            <person name="Oddy C."/>
            <person name="Ritland C.E."/>
            <person name="Kirkpatrick R."/>
            <person name="Moore R."/>
            <person name="Barber S."/>
            <person name="Holt R.A."/>
            <person name="Jones S.J."/>
            <person name="Marra M.A."/>
            <person name="Douglas C.J."/>
            <person name="Ritland K."/>
            <person name="Bohlmann J."/>
        </authorList>
    </citation>
    <scope>NUCLEOTIDE SEQUENCE</scope>
    <source>
        <tissue evidence="10">Green portion of the leader tissue</tissue>
    </source>
</reference>
<dbReference type="GO" id="GO:0005794">
    <property type="term" value="C:Golgi apparatus"/>
    <property type="evidence" value="ECO:0007669"/>
    <property type="project" value="UniProtKB-SubCell"/>
</dbReference>